<sequence length="352" mass="38790">MSNPRLQIDSIKIAENAALLIKMLKPLSIDVVPVTKVFMGHPVIARLLIDAGATTLADSRIENVERMRRAGIKVPIMLIRTPMLSQVEQVVLNCNVSLNTELSTIQALSSTAKKLGVFHQVIIMVELGDLREGVMPDDLIKIIKETRSLPHISLKGIGANLTCRYGIAPDHHNMAFLAKIASEIETKFQLKLDIISGGNSANLLWAFSSDNINRVNQLRLGESIYFGVEALKKRCIIGAHTDTVKLIAEVIESNRKPSMPWGKRHKNAFGEQYETTNRGDVDQAILALGRQDVDPQGLISPQGLSIVSSSSDHIVIESTDTPLQIGQEIEFKIDYVGLLSAMTSPYVNKYFT</sequence>
<dbReference type="InterPro" id="IPR001608">
    <property type="entry name" value="Ala_racemase_N"/>
</dbReference>
<dbReference type="GO" id="GO:0030170">
    <property type="term" value="F:pyridoxal phosphate binding"/>
    <property type="evidence" value="ECO:0007669"/>
    <property type="project" value="TreeGrafter"/>
</dbReference>
<dbReference type="SUPFAM" id="SSF51419">
    <property type="entry name" value="PLP-binding barrel"/>
    <property type="match status" value="1"/>
</dbReference>
<dbReference type="EMBL" id="AUXT01000160">
    <property type="protein sequence ID" value="KZN47061.1"/>
    <property type="molecule type" value="Genomic_DNA"/>
</dbReference>
<accession>A0A167BZ83</accession>
<organism evidence="5 6">
    <name type="scientific">Pseudoalteromonas luteoviolacea NCIMB 1942</name>
    <dbReference type="NCBI Taxonomy" id="1365253"/>
    <lineage>
        <taxon>Bacteria</taxon>
        <taxon>Pseudomonadati</taxon>
        <taxon>Pseudomonadota</taxon>
        <taxon>Gammaproteobacteria</taxon>
        <taxon>Alteromonadales</taxon>
        <taxon>Pseudoalteromonadaceae</taxon>
        <taxon>Pseudoalteromonas</taxon>
    </lineage>
</organism>
<keyword evidence="3" id="KW-0413">Isomerase</keyword>
<evidence type="ECO:0000256" key="2">
    <source>
        <dbReference type="ARBA" id="ARBA00022898"/>
    </source>
</evidence>
<dbReference type="RefSeq" id="WP_081227920.1">
    <property type="nucleotide sequence ID" value="NZ_AUXT01000160.1"/>
</dbReference>
<dbReference type="InterPro" id="IPR000821">
    <property type="entry name" value="Ala_racemase"/>
</dbReference>
<evidence type="ECO:0000256" key="1">
    <source>
        <dbReference type="ARBA" id="ARBA00001933"/>
    </source>
</evidence>
<evidence type="ECO:0000259" key="4">
    <source>
        <dbReference type="Pfam" id="PF01168"/>
    </source>
</evidence>
<dbReference type="CDD" id="cd06815">
    <property type="entry name" value="PLPDE_III_AR_like_1"/>
    <property type="match status" value="1"/>
</dbReference>
<name>A0A167BZ83_9GAMM</name>
<gene>
    <name evidence="5" type="ORF">N482_10740</name>
</gene>
<dbReference type="PATRIC" id="fig|1365253.3.peg.2583"/>
<dbReference type="InterPro" id="IPR029066">
    <property type="entry name" value="PLP-binding_barrel"/>
</dbReference>
<dbReference type="Proteomes" id="UP000076587">
    <property type="component" value="Unassembled WGS sequence"/>
</dbReference>
<dbReference type="Gene3D" id="3.20.20.10">
    <property type="entry name" value="Alanine racemase"/>
    <property type="match status" value="1"/>
</dbReference>
<dbReference type="PANTHER" id="PTHR30511">
    <property type="entry name" value="ALANINE RACEMASE"/>
    <property type="match status" value="1"/>
</dbReference>
<dbReference type="OrthoDB" id="504078at2"/>
<feature type="domain" description="Alanine racemase N-terminal" evidence="4">
    <location>
        <begin position="8"/>
        <end position="226"/>
    </location>
</feature>
<proteinExistence type="predicted"/>
<dbReference type="PANTHER" id="PTHR30511:SF3">
    <property type="entry name" value="LYSINE RACEMASE"/>
    <property type="match status" value="1"/>
</dbReference>
<evidence type="ECO:0000313" key="6">
    <source>
        <dbReference type="Proteomes" id="UP000076587"/>
    </source>
</evidence>
<reference evidence="5 6" key="1">
    <citation type="submission" date="2013-07" db="EMBL/GenBank/DDBJ databases">
        <title>Comparative Genomic and Metabolomic Analysis of Twelve Strains of Pseudoalteromonas luteoviolacea.</title>
        <authorList>
            <person name="Vynne N.G."/>
            <person name="Mansson M."/>
            <person name="Gram L."/>
        </authorList>
    </citation>
    <scope>NUCLEOTIDE SEQUENCE [LARGE SCALE GENOMIC DNA]</scope>
    <source>
        <strain evidence="5 6">NCIMB 1942</strain>
    </source>
</reference>
<comment type="caution">
    <text evidence="5">The sequence shown here is derived from an EMBL/GenBank/DDBJ whole genome shotgun (WGS) entry which is preliminary data.</text>
</comment>
<protein>
    <submittedName>
        <fullName evidence="5">Alanine racemase</fullName>
    </submittedName>
</protein>
<evidence type="ECO:0000256" key="3">
    <source>
        <dbReference type="ARBA" id="ARBA00023235"/>
    </source>
</evidence>
<evidence type="ECO:0000313" key="5">
    <source>
        <dbReference type="EMBL" id="KZN47061.1"/>
    </source>
</evidence>
<dbReference type="Pfam" id="PF01168">
    <property type="entry name" value="Ala_racemase_N"/>
    <property type="match status" value="1"/>
</dbReference>
<comment type="cofactor">
    <cofactor evidence="1">
        <name>pyridoxal 5'-phosphate</name>
        <dbReference type="ChEBI" id="CHEBI:597326"/>
    </cofactor>
</comment>
<dbReference type="GO" id="GO:0008784">
    <property type="term" value="F:alanine racemase activity"/>
    <property type="evidence" value="ECO:0007669"/>
    <property type="project" value="TreeGrafter"/>
</dbReference>
<dbReference type="AlphaFoldDB" id="A0A167BZ83"/>
<keyword evidence="2" id="KW-0663">Pyridoxal phosphate</keyword>
<dbReference type="GO" id="GO:0005829">
    <property type="term" value="C:cytosol"/>
    <property type="evidence" value="ECO:0007669"/>
    <property type="project" value="TreeGrafter"/>
</dbReference>